<dbReference type="AlphaFoldDB" id="X0S1Z6"/>
<proteinExistence type="predicted"/>
<dbReference type="EMBL" id="BARS01005169">
    <property type="protein sequence ID" value="GAF69281.1"/>
    <property type="molecule type" value="Genomic_DNA"/>
</dbReference>
<gene>
    <name evidence="1" type="ORF">S01H1_10119</name>
</gene>
<name>X0S1Z6_9ZZZZ</name>
<evidence type="ECO:0000313" key="1">
    <source>
        <dbReference type="EMBL" id="GAF69281.1"/>
    </source>
</evidence>
<protein>
    <submittedName>
        <fullName evidence="1">Uncharacterized protein</fullName>
    </submittedName>
</protein>
<accession>X0S1Z6</accession>
<comment type="caution">
    <text evidence="1">The sequence shown here is derived from an EMBL/GenBank/DDBJ whole genome shotgun (WGS) entry which is preliminary data.</text>
</comment>
<feature type="non-terminal residue" evidence="1">
    <location>
        <position position="1"/>
    </location>
</feature>
<organism evidence="1">
    <name type="scientific">marine sediment metagenome</name>
    <dbReference type="NCBI Taxonomy" id="412755"/>
    <lineage>
        <taxon>unclassified sequences</taxon>
        <taxon>metagenomes</taxon>
        <taxon>ecological metagenomes</taxon>
    </lineage>
</organism>
<reference evidence="1" key="1">
    <citation type="journal article" date="2014" name="Front. Microbiol.">
        <title>High frequency of phylogenetically diverse reductive dehalogenase-homologous genes in deep subseafloor sedimentary metagenomes.</title>
        <authorList>
            <person name="Kawai M."/>
            <person name="Futagami T."/>
            <person name="Toyoda A."/>
            <person name="Takaki Y."/>
            <person name="Nishi S."/>
            <person name="Hori S."/>
            <person name="Arai W."/>
            <person name="Tsubouchi T."/>
            <person name="Morono Y."/>
            <person name="Uchiyama I."/>
            <person name="Ito T."/>
            <person name="Fujiyama A."/>
            <person name="Inagaki F."/>
            <person name="Takami H."/>
        </authorList>
    </citation>
    <scope>NUCLEOTIDE SEQUENCE</scope>
    <source>
        <strain evidence="1">Expedition CK06-06</strain>
    </source>
</reference>
<sequence>GTFIRTDEYMKSRPTSVGDDFDSIYEWIHASKRDFEYVSTYIGDGQNIYHASRSKNGQWEQGSYPLPQPDDNPTLHGDLSDLGWPDVVGYVALLGNAFIDDDEYANENNLICFEDLSQGRITDKGKVYLPSRLRYYINPQRDYICQQFKWVNQLDAPWQKDKSWLEGIDPEKIPDEHTDLTEVTEFIQTDSGQWYPRTVESRRIIHHPDGSSTTEREETKTVYVETDREFPEGIFDAEKITD</sequence>